<dbReference type="eggNOG" id="COG2207">
    <property type="taxonomic scope" value="Bacteria"/>
</dbReference>
<dbReference type="STRING" id="1317122.ATO12_20355"/>
<keyword evidence="2" id="KW-0238">DNA-binding</keyword>
<dbReference type="InterPro" id="IPR009057">
    <property type="entry name" value="Homeodomain-like_sf"/>
</dbReference>
<evidence type="ECO:0000313" key="9">
    <source>
        <dbReference type="EMBL" id="EZH73355.1"/>
    </source>
</evidence>
<dbReference type="PANTHER" id="PTHR43280:SF29">
    <property type="entry name" value="ARAC-FAMILY TRANSCRIPTIONAL REGULATOR"/>
    <property type="match status" value="1"/>
</dbReference>
<dbReference type="SMART" id="SM00342">
    <property type="entry name" value="HTH_ARAC"/>
    <property type="match status" value="1"/>
</dbReference>
<evidence type="ECO:0000256" key="1">
    <source>
        <dbReference type="ARBA" id="ARBA00023015"/>
    </source>
</evidence>
<keyword evidence="6" id="KW-0812">Transmembrane</keyword>
<evidence type="ECO:0000256" key="5">
    <source>
        <dbReference type="SAM" id="Coils"/>
    </source>
</evidence>
<dbReference type="PROSITE" id="PS01124">
    <property type="entry name" value="HTH_ARAC_FAMILY_2"/>
    <property type="match status" value="1"/>
</dbReference>
<dbReference type="Pfam" id="PF12833">
    <property type="entry name" value="HTH_18"/>
    <property type="match status" value="1"/>
</dbReference>
<dbReference type="Gene3D" id="1.25.40.10">
    <property type="entry name" value="Tetratricopeptide repeat domain"/>
    <property type="match status" value="3"/>
</dbReference>
<sequence>MKKHVLITYIIVCCVSFSSIAQQEKEIDSLLKLFEKSWTKDANSAYFFANRAYLLSNSINNNQLAAKARVAMASAKLVQGEYTASERLLNLNLLDSISLSNKTLGNTLKYLGYTLYNKKNYIKSSQAFLKSISYFKKIKDSVSIGRVYNGLGMIQFTLKRESQAMENYQKALQYNYSNMGYKDVCTYISTQMNMAELSSKRDQAYDVFMNAIDLASKNEADFFIPTIYQQLSYLYTRKNDYKNAIKYAEKALFKARKMNLGGKEQLIYRDIGTAYFQNNQYHDAIESYLKALPNSRMEVLDTIYKRLSMSYYRLNDNKNGEFYFDKFLRHSDSTRQLQDKKTVAEIVEKYESNKKDLEIKLLQQENESVTLMNKRQKNQLLLAIFLVALLLLISFAIWQFYKREKEQNEILFIKNQELIRSKVKSKESTNKHSIAEQEVNIELVQLLEEVMNSELFLDKGLTLSKLANILSTNTTYLSNTINSHYQKKFTDFINELRVNYVLARIEKDKEFCNYTIAHIADISGFNSSSAFYNAFKKYTGLTPSYYIKEKLNKNKAA</sequence>
<dbReference type="PROSITE" id="PS50005">
    <property type="entry name" value="TPR"/>
    <property type="match status" value="2"/>
</dbReference>
<dbReference type="Pfam" id="PF13181">
    <property type="entry name" value="TPR_8"/>
    <property type="match status" value="3"/>
</dbReference>
<evidence type="ECO:0000256" key="7">
    <source>
        <dbReference type="SAM" id="SignalP"/>
    </source>
</evidence>
<feature type="repeat" description="TPR" evidence="4">
    <location>
        <begin position="265"/>
        <end position="298"/>
    </location>
</feature>
<dbReference type="SMART" id="SM00028">
    <property type="entry name" value="TPR"/>
    <property type="match status" value="4"/>
</dbReference>
<comment type="caution">
    <text evidence="9">The sequence shown here is derived from an EMBL/GenBank/DDBJ whole genome shotgun (WGS) entry which is preliminary data.</text>
</comment>
<dbReference type="Gene3D" id="1.10.10.60">
    <property type="entry name" value="Homeodomain-like"/>
    <property type="match status" value="2"/>
</dbReference>
<evidence type="ECO:0000256" key="3">
    <source>
        <dbReference type="ARBA" id="ARBA00023163"/>
    </source>
</evidence>
<feature type="transmembrane region" description="Helical" evidence="6">
    <location>
        <begin position="380"/>
        <end position="401"/>
    </location>
</feature>
<dbReference type="SUPFAM" id="SSF48452">
    <property type="entry name" value="TPR-like"/>
    <property type="match status" value="2"/>
</dbReference>
<evidence type="ECO:0000256" key="2">
    <source>
        <dbReference type="ARBA" id="ARBA00023125"/>
    </source>
</evidence>
<organism evidence="9 10">
    <name type="scientific">Aquimarina atlantica</name>
    <dbReference type="NCBI Taxonomy" id="1317122"/>
    <lineage>
        <taxon>Bacteria</taxon>
        <taxon>Pseudomonadati</taxon>
        <taxon>Bacteroidota</taxon>
        <taxon>Flavobacteriia</taxon>
        <taxon>Flavobacteriales</taxon>
        <taxon>Flavobacteriaceae</taxon>
        <taxon>Aquimarina</taxon>
    </lineage>
</organism>
<dbReference type="GO" id="GO:0043565">
    <property type="term" value="F:sequence-specific DNA binding"/>
    <property type="evidence" value="ECO:0007669"/>
    <property type="project" value="InterPro"/>
</dbReference>
<keyword evidence="3" id="KW-0804">Transcription</keyword>
<evidence type="ECO:0000313" key="10">
    <source>
        <dbReference type="Proteomes" id="UP000023541"/>
    </source>
</evidence>
<keyword evidence="6" id="KW-0472">Membrane</keyword>
<keyword evidence="4" id="KW-0802">TPR repeat</keyword>
<proteinExistence type="predicted"/>
<dbReference type="EMBL" id="AQRA01000006">
    <property type="protein sequence ID" value="EZH73355.1"/>
    <property type="molecule type" value="Genomic_DNA"/>
</dbReference>
<dbReference type="AlphaFoldDB" id="A0A023BTP5"/>
<dbReference type="OrthoDB" id="5295174at2"/>
<keyword evidence="7" id="KW-0732">Signal</keyword>
<evidence type="ECO:0000259" key="8">
    <source>
        <dbReference type="PROSITE" id="PS01124"/>
    </source>
</evidence>
<evidence type="ECO:0000256" key="6">
    <source>
        <dbReference type="SAM" id="Phobius"/>
    </source>
</evidence>
<dbReference type="GO" id="GO:0003700">
    <property type="term" value="F:DNA-binding transcription factor activity"/>
    <property type="evidence" value="ECO:0007669"/>
    <property type="project" value="InterPro"/>
</dbReference>
<gene>
    <name evidence="9" type="ORF">ATO12_20355</name>
</gene>
<dbReference type="Proteomes" id="UP000023541">
    <property type="component" value="Unassembled WGS sequence"/>
</dbReference>
<keyword evidence="5" id="KW-0175">Coiled coil</keyword>
<evidence type="ECO:0000256" key="4">
    <source>
        <dbReference type="PROSITE-ProRule" id="PRU00339"/>
    </source>
</evidence>
<feature type="domain" description="HTH araC/xylS-type" evidence="8">
    <location>
        <begin position="441"/>
        <end position="549"/>
    </location>
</feature>
<dbReference type="PANTHER" id="PTHR43280">
    <property type="entry name" value="ARAC-FAMILY TRANSCRIPTIONAL REGULATOR"/>
    <property type="match status" value="1"/>
</dbReference>
<dbReference type="SUPFAM" id="SSF46689">
    <property type="entry name" value="Homeodomain-like"/>
    <property type="match status" value="1"/>
</dbReference>
<keyword evidence="6" id="KW-1133">Transmembrane helix</keyword>
<feature type="repeat" description="TPR" evidence="4">
    <location>
        <begin position="145"/>
        <end position="178"/>
    </location>
</feature>
<feature type="coiled-coil region" evidence="5">
    <location>
        <begin position="340"/>
        <end position="379"/>
    </location>
</feature>
<feature type="signal peptide" evidence="7">
    <location>
        <begin position="1"/>
        <end position="21"/>
    </location>
</feature>
<reference evidence="9 10" key="1">
    <citation type="submission" date="2014-04" db="EMBL/GenBank/DDBJ databases">
        <title>Aquimarina sp. 22II-S11-z7 Genome Sequencing.</title>
        <authorList>
            <person name="Lai Q."/>
        </authorList>
    </citation>
    <scope>NUCLEOTIDE SEQUENCE [LARGE SCALE GENOMIC DNA]</scope>
    <source>
        <strain evidence="9 10">22II-S11-z7</strain>
    </source>
</reference>
<protein>
    <recommendedName>
        <fullName evidence="8">HTH araC/xylS-type domain-containing protein</fullName>
    </recommendedName>
</protein>
<dbReference type="InterPro" id="IPR019734">
    <property type="entry name" value="TPR_rpt"/>
</dbReference>
<dbReference type="InterPro" id="IPR018060">
    <property type="entry name" value="HTH_AraC"/>
</dbReference>
<feature type="chain" id="PRO_5001517398" description="HTH araC/xylS-type domain-containing protein" evidence="7">
    <location>
        <begin position="22"/>
        <end position="557"/>
    </location>
</feature>
<accession>A0A023BTP5</accession>
<dbReference type="InterPro" id="IPR011990">
    <property type="entry name" value="TPR-like_helical_dom_sf"/>
</dbReference>
<keyword evidence="10" id="KW-1185">Reference proteome</keyword>
<dbReference type="RefSeq" id="WP_034243411.1">
    <property type="nucleotide sequence ID" value="NZ_AQRA01000006.1"/>
</dbReference>
<keyword evidence="1" id="KW-0805">Transcription regulation</keyword>
<name>A0A023BTP5_9FLAO</name>